<evidence type="ECO:0000256" key="7">
    <source>
        <dbReference type="SAM" id="Phobius"/>
    </source>
</evidence>
<organism evidence="9 10">
    <name type="scientific">Treponema rectale</name>
    <dbReference type="NCBI Taxonomy" id="744512"/>
    <lineage>
        <taxon>Bacteria</taxon>
        <taxon>Pseudomonadati</taxon>
        <taxon>Spirochaetota</taxon>
        <taxon>Spirochaetia</taxon>
        <taxon>Spirochaetales</taxon>
        <taxon>Treponemataceae</taxon>
        <taxon>Treponema</taxon>
    </lineage>
</organism>
<comment type="subcellular location">
    <subcellularLocation>
        <location evidence="1">Cell membrane</location>
        <topology evidence="1">Multi-pass membrane protein</topology>
    </subcellularLocation>
</comment>
<feature type="transmembrane region" description="Helical" evidence="7">
    <location>
        <begin position="122"/>
        <end position="155"/>
    </location>
</feature>
<keyword evidence="6 7" id="KW-0472">Membrane</keyword>
<sequence length="252" mass="27426">MNQWFVSLIDKFDGKGFFLYIVLTVFIAGILSSIIGLEREFKGQAAGLRTHVLVTLGCSLLMSISIYGIRFAIKDSASFSSLNYDAARIGAGILGGVGFIGAGTIIKNGVSIRGLTTAATMWLCSAIGMACGCGLIAEAIAVTLIAMFFLVGLSYLERRLDHSAPQVVFLVRANVPLLHEIRTEADHYRLNIKAFESATKKLEDGTDAVEIIVHFAFKSDKAAIADFVEKFHSYPYVLKVTSRNMKNNETVN</sequence>
<evidence type="ECO:0000256" key="5">
    <source>
        <dbReference type="ARBA" id="ARBA00022989"/>
    </source>
</evidence>
<dbReference type="KEGG" id="trc:DYE49_01160"/>
<dbReference type="EMBL" id="CP031517">
    <property type="protein sequence ID" value="QOS39136.1"/>
    <property type="molecule type" value="Genomic_DNA"/>
</dbReference>
<reference evidence="9 10" key="1">
    <citation type="submission" date="2018-08" db="EMBL/GenBank/DDBJ databases">
        <title>The first complete genome of Treponema rectale (CHPAT), a commensal spirochete of the bovine rectum.</title>
        <authorList>
            <person name="Staton G.J."/>
            <person name="Clegg S.R."/>
            <person name="Carter S.D."/>
            <person name="Radford A.D."/>
            <person name="Darby A."/>
            <person name="Hall N."/>
            <person name="Birtles R.J."/>
            <person name="Evans N.J."/>
        </authorList>
    </citation>
    <scope>NUCLEOTIDE SEQUENCE [LARGE SCALE GENOMIC DNA]</scope>
    <source>
        <strain evidence="9 10">CHPA</strain>
    </source>
</reference>
<evidence type="ECO:0000259" key="8">
    <source>
        <dbReference type="Pfam" id="PF02308"/>
    </source>
</evidence>
<accession>A0A7M1XI21</accession>
<evidence type="ECO:0000313" key="9">
    <source>
        <dbReference type="EMBL" id="QOS39136.1"/>
    </source>
</evidence>
<evidence type="ECO:0000256" key="1">
    <source>
        <dbReference type="ARBA" id="ARBA00004651"/>
    </source>
</evidence>
<dbReference type="GO" id="GO:0005886">
    <property type="term" value="C:plasma membrane"/>
    <property type="evidence" value="ECO:0007669"/>
    <property type="project" value="UniProtKB-SubCell"/>
</dbReference>
<feature type="transmembrane region" description="Helical" evidence="7">
    <location>
        <begin position="50"/>
        <end position="69"/>
    </location>
</feature>
<dbReference type="AlphaFoldDB" id="A0A7M1XI21"/>
<protein>
    <submittedName>
        <fullName evidence="9">MgtC/SapB family protein</fullName>
    </submittedName>
</protein>
<keyword evidence="5 7" id="KW-1133">Transmembrane helix</keyword>
<evidence type="ECO:0000256" key="4">
    <source>
        <dbReference type="ARBA" id="ARBA00022692"/>
    </source>
</evidence>
<keyword evidence="4 7" id="KW-0812">Transmembrane</keyword>
<comment type="similarity">
    <text evidence="2">Belongs to the MgtC/SapB family.</text>
</comment>
<proteinExistence type="inferred from homology"/>
<evidence type="ECO:0000256" key="6">
    <source>
        <dbReference type="ARBA" id="ARBA00023136"/>
    </source>
</evidence>
<dbReference type="InterPro" id="IPR049177">
    <property type="entry name" value="MgtC_SapB_SrpB_YhiD_N"/>
</dbReference>
<dbReference type="Pfam" id="PF02308">
    <property type="entry name" value="MgtC"/>
    <property type="match status" value="1"/>
</dbReference>
<evidence type="ECO:0000256" key="3">
    <source>
        <dbReference type="ARBA" id="ARBA00022475"/>
    </source>
</evidence>
<dbReference type="Proteomes" id="UP000593591">
    <property type="component" value="Chromosome"/>
</dbReference>
<feature type="transmembrane region" description="Helical" evidence="7">
    <location>
        <begin position="17"/>
        <end position="38"/>
    </location>
</feature>
<feature type="transmembrane region" description="Helical" evidence="7">
    <location>
        <begin position="89"/>
        <end position="110"/>
    </location>
</feature>
<feature type="domain" description="MgtC/SapB/SrpB/YhiD N-terminal" evidence="8">
    <location>
        <begin position="26"/>
        <end position="158"/>
    </location>
</feature>
<evidence type="ECO:0000313" key="10">
    <source>
        <dbReference type="Proteomes" id="UP000593591"/>
    </source>
</evidence>
<dbReference type="PANTHER" id="PTHR33778:SF1">
    <property type="entry name" value="MAGNESIUM TRANSPORTER YHID-RELATED"/>
    <property type="match status" value="1"/>
</dbReference>
<gene>
    <name evidence="9" type="ORF">DYE49_01160</name>
</gene>
<evidence type="ECO:0000256" key="2">
    <source>
        <dbReference type="ARBA" id="ARBA00009298"/>
    </source>
</evidence>
<dbReference type="InterPro" id="IPR003416">
    <property type="entry name" value="MgtC/SapB/SrpB/YhiD_fam"/>
</dbReference>
<keyword evidence="3" id="KW-1003">Cell membrane</keyword>
<name>A0A7M1XI21_9SPIR</name>
<dbReference type="PRINTS" id="PR01837">
    <property type="entry name" value="MGTCSAPBPROT"/>
</dbReference>
<dbReference type="PANTHER" id="PTHR33778">
    <property type="entry name" value="PROTEIN MGTC"/>
    <property type="match status" value="1"/>
</dbReference>